<proteinExistence type="predicted"/>
<sequence length="191" mass="19086">MKRISACLFGGMALAGLMAATGSAQAGSYCGARGTDMGALATALTGTWTTVNGAGELSMMGMRMPLPPAPPETSSLTGAGDGTLILSSAGLQGSYMIEAMAAAPADLAGPTGLTLESAELAASLAPNGPGCDPASLPLLHTSGQMQQEGGLMTFHLYLLAADENHLYGITTMELAADGAQGKGSRTITFSR</sequence>
<evidence type="ECO:0000313" key="3">
    <source>
        <dbReference type="Proteomes" id="UP001597327"/>
    </source>
</evidence>
<evidence type="ECO:0000313" key="2">
    <source>
        <dbReference type="EMBL" id="MFD1695540.1"/>
    </source>
</evidence>
<name>A0ABW4JZ66_9HYPH</name>
<protein>
    <submittedName>
        <fullName evidence="2">Uncharacterized protein</fullName>
    </submittedName>
</protein>
<keyword evidence="3" id="KW-1185">Reference proteome</keyword>
<dbReference type="Proteomes" id="UP001597327">
    <property type="component" value="Unassembled WGS sequence"/>
</dbReference>
<dbReference type="EMBL" id="JBHUFA010000001">
    <property type="protein sequence ID" value="MFD1695540.1"/>
    <property type="molecule type" value="Genomic_DNA"/>
</dbReference>
<organism evidence="2 3">
    <name type="scientific">Roseibium aestuarii</name>
    <dbReference type="NCBI Taxonomy" id="2600299"/>
    <lineage>
        <taxon>Bacteria</taxon>
        <taxon>Pseudomonadati</taxon>
        <taxon>Pseudomonadota</taxon>
        <taxon>Alphaproteobacteria</taxon>
        <taxon>Hyphomicrobiales</taxon>
        <taxon>Stappiaceae</taxon>
        <taxon>Roseibium</taxon>
    </lineage>
</organism>
<accession>A0ABW4JZ66</accession>
<reference evidence="3" key="1">
    <citation type="journal article" date="2019" name="Int. J. Syst. Evol. Microbiol.">
        <title>The Global Catalogue of Microorganisms (GCM) 10K type strain sequencing project: providing services to taxonomists for standard genome sequencing and annotation.</title>
        <authorList>
            <consortium name="The Broad Institute Genomics Platform"/>
            <consortium name="The Broad Institute Genome Sequencing Center for Infectious Disease"/>
            <person name="Wu L."/>
            <person name="Ma J."/>
        </authorList>
    </citation>
    <scope>NUCLEOTIDE SEQUENCE [LARGE SCALE GENOMIC DNA]</scope>
    <source>
        <strain evidence="3">JCM 3369</strain>
    </source>
</reference>
<feature type="signal peptide" evidence="1">
    <location>
        <begin position="1"/>
        <end position="26"/>
    </location>
</feature>
<keyword evidence="1" id="KW-0732">Signal</keyword>
<feature type="chain" id="PRO_5046282491" evidence="1">
    <location>
        <begin position="27"/>
        <end position="191"/>
    </location>
</feature>
<comment type="caution">
    <text evidence="2">The sequence shown here is derived from an EMBL/GenBank/DDBJ whole genome shotgun (WGS) entry which is preliminary data.</text>
</comment>
<evidence type="ECO:0000256" key="1">
    <source>
        <dbReference type="SAM" id="SignalP"/>
    </source>
</evidence>
<dbReference type="RefSeq" id="WP_149890730.1">
    <property type="nucleotide sequence ID" value="NZ_JBHUFA010000001.1"/>
</dbReference>
<gene>
    <name evidence="2" type="ORF">ACFSC7_08420</name>
</gene>